<keyword evidence="6 11" id="KW-0067">ATP-binding</keyword>
<dbReference type="PROSITE" id="PS50893">
    <property type="entry name" value="ABC_TRANSPORTER_2"/>
    <property type="match status" value="1"/>
</dbReference>
<evidence type="ECO:0000256" key="2">
    <source>
        <dbReference type="ARBA" id="ARBA00022448"/>
    </source>
</evidence>
<evidence type="ECO:0000256" key="9">
    <source>
        <dbReference type="SAM" id="MobiDB-lite"/>
    </source>
</evidence>
<evidence type="ECO:0000256" key="6">
    <source>
        <dbReference type="ARBA" id="ARBA00022840"/>
    </source>
</evidence>
<evidence type="ECO:0000313" key="11">
    <source>
        <dbReference type="EMBL" id="MFD1526515.1"/>
    </source>
</evidence>
<protein>
    <submittedName>
        <fullName evidence="11">ABC transporter ATP-binding protein</fullName>
    </submittedName>
</protein>
<keyword evidence="12" id="KW-1185">Reference proteome</keyword>
<evidence type="ECO:0000256" key="4">
    <source>
        <dbReference type="ARBA" id="ARBA00022519"/>
    </source>
</evidence>
<sequence length="352" mass="38898">MDRQQGTSDRSRTQDMSTQTQERPTDAAETLLSVRDLSTYYSEDETDVPVRAVDGVDFEIARGETYGLVGESGCGKSTLGLSLIRALPPQGDIVEGEIRFEGREIGQIPKSEVKDVQWADISMIYQGAQNAFNPVKTVGAQIREPLRVHDIVPEEEREGRVRELLEKVNLQPDVAEQYPHELSGGMKQRAAIAMAIACEPDLLIADEPTTALDVIVQAEVLNMLQRLQEDLNFGMLVISHNLAAIMKLSDRIGVMYGGKIVESAPAETLYDAPKHPYTALLLRSLIDPRRPPEQVETIEGTPPDLRDPPTGCRFAERCALATQECRDGEPPLESVGEAHETACFHHEEVSEL</sequence>
<dbReference type="PANTHER" id="PTHR43297">
    <property type="entry name" value="OLIGOPEPTIDE TRANSPORT ATP-BINDING PROTEIN APPD"/>
    <property type="match status" value="1"/>
</dbReference>
<dbReference type="Proteomes" id="UP001597111">
    <property type="component" value="Unassembled WGS sequence"/>
</dbReference>
<dbReference type="InterPro" id="IPR003593">
    <property type="entry name" value="AAA+_ATPase"/>
</dbReference>
<feature type="domain" description="ABC transporter" evidence="10">
    <location>
        <begin position="32"/>
        <end position="282"/>
    </location>
</feature>
<dbReference type="GO" id="GO:0005886">
    <property type="term" value="C:plasma membrane"/>
    <property type="evidence" value="ECO:0007669"/>
    <property type="project" value="UniProtKB-SubCell"/>
</dbReference>
<accession>A0ABD6B7A5</accession>
<dbReference type="FunFam" id="3.40.50.300:FF:000016">
    <property type="entry name" value="Oligopeptide ABC transporter ATP-binding component"/>
    <property type="match status" value="1"/>
</dbReference>
<name>A0ABD6B7A5_9EURY</name>
<dbReference type="InterPro" id="IPR027417">
    <property type="entry name" value="P-loop_NTPase"/>
</dbReference>
<proteinExistence type="predicted"/>
<dbReference type="Pfam" id="PF08352">
    <property type="entry name" value="oligo_HPY"/>
    <property type="match status" value="1"/>
</dbReference>
<dbReference type="InterPro" id="IPR003439">
    <property type="entry name" value="ABC_transporter-like_ATP-bd"/>
</dbReference>
<dbReference type="CDD" id="cd03257">
    <property type="entry name" value="ABC_NikE_OppD_transporters"/>
    <property type="match status" value="1"/>
</dbReference>
<keyword evidence="5" id="KW-0547">Nucleotide-binding</keyword>
<dbReference type="InterPro" id="IPR013563">
    <property type="entry name" value="Oligopep_ABC_C"/>
</dbReference>
<gene>
    <name evidence="11" type="ORF">ACFR9S_09420</name>
</gene>
<evidence type="ECO:0000313" key="12">
    <source>
        <dbReference type="Proteomes" id="UP001597111"/>
    </source>
</evidence>
<keyword evidence="8" id="KW-0472">Membrane</keyword>
<evidence type="ECO:0000256" key="5">
    <source>
        <dbReference type="ARBA" id="ARBA00022741"/>
    </source>
</evidence>
<keyword evidence="2" id="KW-0813">Transport</keyword>
<evidence type="ECO:0000256" key="7">
    <source>
        <dbReference type="ARBA" id="ARBA00022967"/>
    </source>
</evidence>
<evidence type="ECO:0000259" key="10">
    <source>
        <dbReference type="PROSITE" id="PS50893"/>
    </source>
</evidence>
<dbReference type="Gene3D" id="3.40.50.300">
    <property type="entry name" value="P-loop containing nucleotide triphosphate hydrolases"/>
    <property type="match status" value="1"/>
</dbReference>
<keyword evidence="7" id="KW-1278">Translocase</keyword>
<dbReference type="InterPro" id="IPR050388">
    <property type="entry name" value="ABC_Ni/Peptide_Import"/>
</dbReference>
<dbReference type="InterPro" id="IPR017871">
    <property type="entry name" value="ABC_transporter-like_CS"/>
</dbReference>
<feature type="region of interest" description="Disordered" evidence="9">
    <location>
        <begin position="1"/>
        <end position="29"/>
    </location>
</feature>
<dbReference type="Pfam" id="PF00005">
    <property type="entry name" value="ABC_tran"/>
    <property type="match status" value="1"/>
</dbReference>
<comment type="caution">
    <text evidence="11">The sequence shown here is derived from an EMBL/GenBank/DDBJ whole genome shotgun (WGS) entry which is preliminary data.</text>
</comment>
<reference evidence="11 12" key="1">
    <citation type="journal article" date="2019" name="Int. J. Syst. Evol. Microbiol.">
        <title>The Global Catalogue of Microorganisms (GCM) 10K type strain sequencing project: providing services to taxonomists for standard genome sequencing and annotation.</title>
        <authorList>
            <consortium name="The Broad Institute Genomics Platform"/>
            <consortium name="The Broad Institute Genome Sequencing Center for Infectious Disease"/>
            <person name="Wu L."/>
            <person name="Ma J."/>
        </authorList>
    </citation>
    <scope>NUCLEOTIDE SEQUENCE [LARGE SCALE GENOMIC DNA]</scope>
    <source>
        <strain evidence="11 12">CGMCC 1.12285</strain>
    </source>
</reference>
<dbReference type="PROSITE" id="PS00211">
    <property type="entry name" value="ABC_TRANSPORTER_1"/>
    <property type="match status" value="1"/>
</dbReference>
<keyword evidence="4" id="KW-0997">Cell inner membrane</keyword>
<dbReference type="SUPFAM" id="SSF52540">
    <property type="entry name" value="P-loop containing nucleoside triphosphate hydrolases"/>
    <property type="match status" value="1"/>
</dbReference>
<dbReference type="PANTHER" id="PTHR43297:SF14">
    <property type="entry name" value="ATPASE AAA-TYPE CORE DOMAIN-CONTAINING PROTEIN"/>
    <property type="match status" value="1"/>
</dbReference>
<comment type="subcellular location">
    <subcellularLocation>
        <location evidence="1">Cell membrane</location>
        <topology evidence="1">Peripheral membrane protein</topology>
    </subcellularLocation>
</comment>
<dbReference type="NCBIfam" id="TIGR01727">
    <property type="entry name" value="oligo_HPY"/>
    <property type="match status" value="1"/>
</dbReference>
<dbReference type="RefSeq" id="WP_379730747.1">
    <property type="nucleotide sequence ID" value="NZ_JBHSWZ010000020.1"/>
</dbReference>
<organism evidence="11 12">
    <name type="scientific">Halolamina salina</name>
    <dbReference type="NCBI Taxonomy" id="1220023"/>
    <lineage>
        <taxon>Archaea</taxon>
        <taxon>Methanobacteriati</taxon>
        <taxon>Methanobacteriota</taxon>
        <taxon>Stenosarchaea group</taxon>
        <taxon>Halobacteria</taxon>
        <taxon>Halobacteriales</taxon>
        <taxon>Haloferacaceae</taxon>
    </lineage>
</organism>
<evidence type="ECO:0000256" key="1">
    <source>
        <dbReference type="ARBA" id="ARBA00004202"/>
    </source>
</evidence>
<dbReference type="EMBL" id="JBHUDH010000103">
    <property type="protein sequence ID" value="MFD1526515.1"/>
    <property type="molecule type" value="Genomic_DNA"/>
</dbReference>
<keyword evidence="3" id="KW-1003">Cell membrane</keyword>
<dbReference type="SMART" id="SM00382">
    <property type="entry name" value="AAA"/>
    <property type="match status" value="1"/>
</dbReference>
<feature type="compositionally biased region" description="Basic and acidic residues" evidence="9">
    <location>
        <begin position="1"/>
        <end position="13"/>
    </location>
</feature>
<evidence type="ECO:0000256" key="8">
    <source>
        <dbReference type="ARBA" id="ARBA00023136"/>
    </source>
</evidence>
<dbReference type="AlphaFoldDB" id="A0ABD6B7A5"/>
<evidence type="ECO:0000256" key="3">
    <source>
        <dbReference type="ARBA" id="ARBA00022475"/>
    </source>
</evidence>
<dbReference type="GO" id="GO:0005524">
    <property type="term" value="F:ATP binding"/>
    <property type="evidence" value="ECO:0007669"/>
    <property type="project" value="UniProtKB-KW"/>
</dbReference>